<comment type="cofactor">
    <cofactor evidence="4">
        <name>Mg(2+)</name>
        <dbReference type="ChEBI" id="CHEBI:18420"/>
    </cofactor>
</comment>
<keyword evidence="9" id="KW-0479">Metal-binding</keyword>
<keyword evidence="8" id="KW-0808">Transferase</keyword>
<comment type="catalytic activity">
    <reaction evidence="2">
        <text>1D-myo-inositol 1,3,4-trisphosphate + ATP = 1D-myo-inositol 1,3,4,6-tetrakisphosphate + ADP + H(+)</text>
        <dbReference type="Rhea" id="RHEA:20940"/>
        <dbReference type="ChEBI" id="CHEBI:15378"/>
        <dbReference type="ChEBI" id="CHEBI:30616"/>
        <dbReference type="ChEBI" id="CHEBI:57660"/>
        <dbReference type="ChEBI" id="CHEBI:58414"/>
        <dbReference type="ChEBI" id="CHEBI:456216"/>
        <dbReference type="EC" id="2.7.1.159"/>
    </reaction>
</comment>
<dbReference type="GO" id="GO:0052726">
    <property type="term" value="F:inositol-1,3,4-trisphosphate 5-kinase activity"/>
    <property type="evidence" value="ECO:0007669"/>
    <property type="project" value="InterPro"/>
</dbReference>
<reference evidence="15" key="1">
    <citation type="submission" date="2023-07" db="EMBL/GenBank/DDBJ databases">
        <title>A chromosome-level genome assembly of Lolium multiflorum.</title>
        <authorList>
            <person name="Chen Y."/>
            <person name="Copetti D."/>
            <person name="Kolliker R."/>
            <person name="Studer B."/>
        </authorList>
    </citation>
    <scope>NUCLEOTIDE SEQUENCE</scope>
    <source>
        <strain evidence="15">02402/16</strain>
        <tissue evidence="15">Leaf</tissue>
    </source>
</reference>
<dbReference type="Pfam" id="PF05770">
    <property type="entry name" value="Ins134_P3_kin"/>
    <property type="match status" value="1"/>
</dbReference>
<dbReference type="InterPro" id="IPR040464">
    <property type="entry name" value="InsP(3)kin_ATP-grasp"/>
</dbReference>
<keyword evidence="10" id="KW-0547">Nucleotide-binding</keyword>
<dbReference type="InterPro" id="IPR008656">
    <property type="entry name" value="Inositol_tetrakis-P_1-kinase"/>
</dbReference>
<keyword evidence="13" id="KW-0460">Magnesium</keyword>
<dbReference type="GO" id="GO:0005524">
    <property type="term" value="F:ATP binding"/>
    <property type="evidence" value="ECO:0007669"/>
    <property type="project" value="UniProtKB-KW"/>
</dbReference>
<evidence type="ECO:0000256" key="13">
    <source>
        <dbReference type="ARBA" id="ARBA00022842"/>
    </source>
</evidence>
<comment type="subunit">
    <text evidence="6">Monomer.</text>
</comment>
<dbReference type="Proteomes" id="UP001231189">
    <property type="component" value="Unassembled WGS sequence"/>
</dbReference>
<comment type="catalytic activity">
    <reaction evidence="1">
        <text>1D-myo-inositol 3,4,5,6-tetrakisphosphate + ATP = 1D-myo-inositol 1,3,4,5,6-pentakisphosphate + ADP + H(+)</text>
        <dbReference type="Rhea" id="RHEA:12452"/>
        <dbReference type="ChEBI" id="CHEBI:15378"/>
        <dbReference type="ChEBI" id="CHEBI:30616"/>
        <dbReference type="ChEBI" id="CHEBI:57539"/>
        <dbReference type="ChEBI" id="CHEBI:57733"/>
        <dbReference type="ChEBI" id="CHEBI:456216"/>
        <dbReference type="EC" id="2.7.1.134"/>
    </reaction>
</comment>
<evidence type="ECO:0000256" key="3">
    <source>
        <dbReference type="ARBA" id="ARBA00000680"/>
    </source>
</evidence>
<protein>
    <recommendedName>
        <fullName evidence="7">inositol-1,3,4-trisphosphate 5/6-kinase</fullName>
        <ecNumber evidence="7">2.7.1.159</ecNumber>
    </recommendedName>
</protein>
<dbReference type="Gene3D" id="3.30.470.20">
    <property type="entry name" value="ATP-grasp fold, B domain"/>
    <property type="match status" value="1"/>
</dbReference>
<dbReference type="GO" id="GO:0052725">
    <property type="term" value="F:inositol-1,3,4-trisphosphate 6-kinase activity"/>
    <property type="evidence" value="ECO:0007669"/>
    <property type="project" value="InterPro"/>
</dbReference>
<evidence type="ECO:0000259" key="14">
    <source>
        <dbReference type="Pfam" id="PF05770"/>
    </source>
</evidence>
<name>A0AAD8VDM2_LOLMU</name>
<keyword evidence="11" id="KW-0418">Kinase</keyword>
<keyword evidence="12" id="KW-0067">ATP-binding</keyword>
<organism evidence="15 16">
    <name type="scientific">Lolium multiflorum</name>
    <name type="common">Italian ryegrass</name>
    <name type="synonym">Lolium perenne subsp. multiflorum</name>
    <dbReference type="NCBI Taxonomy" id="4521"/>
    <lineage>
        <taxon>Eukaryota</taxon>
        <taxon>Viridiplantae</taxon>
        <taxon>Streptophyta</taxon>
        <taxon>Embryophyta</taxon>
        <taxon>Tracheophyta</taxon>
        <taxon>Spermatophyta</taxon>
        <taxon>Magnoliopsida</taxon>
        <taxon>Liliopsida</taxon>
        <taxon>Poales</taxon>
        <taxon>Poaceae</taxon>
        <taxon>BOP clade</taxon>
        <taxon>Pooideae</taxon>
        <taxon>Poodae</taxon>
        <taxon>Poeae</taxon>
        <taxon>Poeae Chloroplast Group 2 (Poeae type)</taxon>
        <taxon>Loliodinae</taxon>
        <taxon>Loliinae</taxon>
        <taxon>Lolium</taxon>
    </lineage>
</organism>
<evidence type="ECO:0000256" key="5">
    <source>
        <dbReference type="ARBA" id="ARBA00009601"/>
    </source>
</evidence>
<comment type="similarity">
    <text evidence="5">Belongs to the ITPK1 family.</text>
</comment>
<evidence type="ECO:0000256" key="10">
    <source>
        <dbReference type="ARBA" id="ARBA00022741"/>
    </source>
</evidence>
<proteinExistence type="inferred from homology"/>
<dbReference type="GO" id="GO:0047325">
    <property type="term" value="F:inositol-3,4,5,6-tetrakisphosphate 1-kinase activity"/>
    <property type="evidence" value="ECO:0007669"/>
    <property type="project" value="UniProtKB-EC"/>
</dbReference>
<dbReference type="AlphaFoldDB" id="A0AAD8VDM2"/>
<evidence type="ECO:0000256" key="8">
    <source>
        <dbReference type="ARBA" id="ARBA00022679"/>
    </source>
</evidence>
<dbReference type="PANTHER" id="PTHR14217">
    <property type="entry name" value="INOSITOL-TETRAKISPHOSPHATE 1-KINASE"/>
    <property type="match status" value="1"/>
</dbReference>
<comment type="catalytic activity">
    <reaction evidence="3">
        <text>1D-myo-inositol 1,3,4-trisphosphate + ATP = 1D-myo-inositol 1,3,4,5-tetrakisphosphate + ADP + H(+)</text>
        <dbReference type="Rhea" id="RHEA:13253"/>
        <dbReference type="ChEBI" id="CHEBI:15378"/>
        <dbReference type="ChEBI" id="CHEBI:30616"/>
        <dbReference type="ChEBI" id="CHEBI:57895"/>
        <dbReference type="ChEBI" id="CHEBI:58414"/>
        <dbReference type="ChEBI" id="CHEBI:456216"/>
        <dbReference type="EC" id="2.7.1.159"/>
    </reaction>
</comment>
<sequence length="181" mass="20107">MPPPGLVDEVARGLRRVLGLHLFNFDMIRGRKAAGGGGQYFIIDINYFSGFDKLPGYEVALTDFFDEMIRSPHTGSGRFYRRRNASKLFCGGAGGVSDGDHVDVLNVEGLNEDQLEEATVGWVSVWQQKVELSIANSPWRGSAAHIEGAARTIIRFLNTQWSASDRIKAEKKKEPQAPQPW</sequence>
<dbReference type="EC" id="2.7.1.159" evidence="7"/>
<evidence type="ECO:0000313" key="15">
    <source>
        <dbReference type="EMBL" id="KAK1603812.1"/>
    </source>
</evidence>
<dbReference type="PANTHER" id="PTHR14217:SF21">
    <property type="entry name" value="INOSITOL-TETRAKISPHOSPHATE 1-KINASE"/>
    <property type="match status" value="1"/>
</dbReference>
<evidence type="ECO:0000256" key="6">
    <source>
        <dbReference type="ARBA" id="ARBA00011245"/>
    </source>
</evidence>
<evidence type="ECO:0000313" key="16">
    <source>
        <dbReference type="Proteomes" id="UP001231189"/>
    </source>
</evidence>
<dbReference type="GO" id="GO:0032957">
    <property type="term" value="P:inositol trisphosphate metabolic process"/>
    <property type="evidence" value="ECO:0007669"/>
    <property type="project" value="InterPro"/>
</dbReference>
<evidence type="ECO:0000256" key="2">
    <source>
        <dbReference type="ARBA" id="ARBA00000399"/>
    </source>
</evidence>
<evidence type="ECO:0000256" key="11">
    <source>
        <dbReference type="ARBA" id="ARBA00022777"/>
    </source>
</evidence>
<dbReference type="EMBL" id="JAUUTY010000007">
    <property type="protein sequence ID" value="KAK1603812.1"/>
    <property type="molecule type" value="Genomic_DNA"/>
</dbReference>
<evidence type="ECO:0000256" key="4">
    <source>
        <dbReference type="ARBA" id="ARBA00001946"/>
    </source>
</evidence>
<accession>A0AAD8VDM2</accession>
<keyword evidence="16" id="KW-1185">Reference proteome</keyword>
<comment type="caution">
    <text evidence="15">The sequence shown here is derived from an EMBL/GenBank/DDBJ whole genome shotgun (WGS) entry which is preliminary data.</text>
</comment>
<evidence type="ECO:0000256" key="1">
    <source>
        <dbReference type="ARBA" id="ARBA00000084"/>
    </source>
</evidence>
<evidence type="ECO:0000256" key="7">
    <source>
        <dbReference type="ARBA" id="ARBA00012017"/>
    </source>
</evidence>
<gene>
    <name evidence="15" type="ORF">QYE76_027485</name>
</gene>
<feature type="domain" description="Inositol 1,3,4-trisphosphate 5/6-kinase ATP-grasp" evidence="14">
    <location>
        <begin position="1"/>
        <end position="65"/>
    </location>
</feature>
<dbReference type="GO" id="GO:0000287">
    <property type="term" value="F:magnesium ion binding"/>
    <property type="evidence" value="ECO:0007669"/>
    <property type="project" value="InterPro"/>
</dbReference>
<evidence type="ECO:0000256" key="9">
    <source>
        <dbReference type="ARBA" id="ARBA00022723"/>
    </source>
</evidence>
<dbReference type="GO" id="GO:0005737">
    <property type="term" value="C:cytoplasm"/>
    <property type="evidence" value="ECO:0007669"/>
    <property type="project" value="TreeGrafter"/>
</dbReference>
<evidence type="ECO:0000256" key="12">
    <source>
        <dbReference type="ARBA" id="ARBA00022840"/>
    </source>
</evidence>